<name>A0A0F9B574_9ZZZZ</name>
<gene>
    <name evidence="1" type="ORF">LCGC14_2570630</name>
</gene>
<dbReference type="EMBL" id="LAZR01042673">
    <property type="protein sequence ID" value="KKL08962.1"/>
    <property type="molecule type" value="Genomic_DNA"/>
</dbReference>
<comment type="caution">
    <text evidence="1">The sequence shown here is derived from an EMBL/GenBank/DDBJ whole genome shotgun (WGS) entry which is preliminary data.</text>
</comment>
<proteinExistence type="predicted"/>
<sequence length="134" mass="15260">MKTTPEKNDELEEFFSELSRARNSERLIKEWRIRCENQIAALIEGPESGSKTVTLESGRKITVKRGVNYSADIGGMMKIKEICLPIQAKSTTSLNIEGYEWYKKNDPVAFATISEFVETKPKKVAVTIKEKKEE</sequence>
<accession>A0A0F9B574</accession>
<evidence type="ECO:0000313" key="1">
    <source>
        <dbReference type="EMBL" id="KKL08962.1"/>
    </source>
</evidence>
<organism evidence="1">
    <name type="scientific">marine sediment metagenome</name>
    <dbReference type="NCBI Taxonomy" id="412755"/>
    <lineage>
        <taxon>unclassified sequences</taxon>
        <taxon>metagenomes</taxon>
        <taxon>ecological metagenomes</taxon>
    </lineage>
</organism>
<dbReference type="AlphaFoldDB" id="A0A0F9B574"/>
<reference evidence="1" key="1">
    <citation type="journal article" date="2015" name="Nature">
        <title>Complex archaea that bridge the gap between prokaryotes and eukaryotes.</title>
        <authorList>
            <person name="Spang A."/>
            <person name="Saw J.H."/>
            <person name="Jorgensen S.L."/>
            <person name="Zaremba-Niedzwiedzka K."/>
            <person name="Martijn J."/>
            <person name="Lind A.E."/>
            <person name="van Eijk R."/>
            <person name="Schleper C."/>
            <person name="Guy L."/>
            <person name="Ettema T.J."/>
        </authorList>
    </citation>
    <scope>NUCLEOTIDE SEQUENCE</scope>
</reference>
<protein>
    <submittedName>
        <fullName evidence="1">Uncharacterized protein</fullName>
    </submittedName>
</protein>